<feature type="signal peptide" evidence="1">
    <location>
        <begin position="1"/>
        <end position="24"/>
    </location>
</feature>
<dbReference type="EMBL" id="SDLO01000005">
    <property type="protein sequence ID" value="TDK91171.1"/>
    <property type="molecule type" value="Genomic_DNA"/>
</dbReference>
<comment type="caution">
    <text evidence="2">The sequence shown here is derived from an EMBL/GenBank/DDBJ whole genome shotgun (WGS) entry which is preliminary data.</text>
</comment>
<protein>
    <recommendedName>
        <fullName evidence="6">DUF732 domain-containing protein</fullName>
    </recommendedName>
</protein>
<dbReference type="RefSeq" id="WP_064859389.1">
    <property type="nucleotide sequence ID" value="NZ_LZSF01000159.1"/>
</dbReference>
<dbReference type="Proteomes" id="UP000093962">
    <property type="component" value="Unassembled WGS sequence"/>
</dbReference>
<dbReference type="Proteomes" id="UP000294929">
    <property type="component" value="Unassembled WGS sequence"/>
</dbReference>
<evidence type="ECO:0000313" key="5">
    <source>
        <dbReference type="Proteomes" id="UP000294929"/>
    </source>
</evidence>
<evidence type="ECO:0000313" key="4">
    <source>
        <dbReference type="Proteomes" id="UP000093962"/>
    </source>
</evidence>
<keyword evidence="1" id="KW-0732">Signal</keyword>
<organism evidence="2 4">
    <name type="scientific">Mycolicibacterium mucogenicum</name>
    <name type="common">Mycobacterium mucogenicum</name>
    <dbReference type="NCBI Taxonomy" id="56689"/>
    <lineage>
        <taxon>Bacteria</taxon>
        <taxon>Bacillati</taxon>
        <taxon>Actinomycetota</taxon>
        <taxon>Actinomycetes</taxon>
        <taxon>Mycobacteriales</taxon>
        <taxon>Mycobacteriaceae</taxon>
        <taxon>Mycolicibacterium</taxon>
    </lineage>
</organism>
<dbReference type="EMBL" id="LZSF01000159">
    <property type="protein sequence ID" value="OBA86158.1"/>
    <property type="molecule type" value="Genomic_DNA"/>
</dbReference>
<dbReference type="AlphaFoldDB" id="A0A1A0MN20"/>
<proteinExistence type="predicted"/>
<sequence>MPKISRAAVGAAVGALIAAATAVAGPAEAIGGPGGFGNAQGTINALQLQGFTVLLNGAAVYPLSGCKVLGIEGLRNDNVDSAGAIIDRTKMTVAWVDISCKGG</sequence>
<dbReference type="OrthoDB" id="4641000at2"/>
<name>A0A1A0MN20_MYCMU</name>
<reference evidence="3 5" key="2">
    <citation type="submission" date="2019-01" db="EMBL/GenBank/DDBJ databases">
        <title>High-quality-draft genome sequences of five non-tuberculosis mycobacteriaceae isolated from a nosocomial environment.</title>
        <authorList>
            <person name="Tiago I."/>
            <person name="Alarico S."/>
            <person name="Pereira S.G."/>
            <person name="Coelho C."/>
            <person name="Maranha A."/>
            <person name="Empadinhas N."/>
        </authorList>
    </citation>
    <scope>NUCLEOTIDE SEQUENCE [LARGE SCALE GENOMIC DNA]</scope>
    <source>
        <strain evidence="3 5">24AIII</strain>
    </source>
</reference>
<reference evidence="2 4" key="1">
    <citation type="submission" date="2016-06" db="EMBL/GenBank/DDBJ databases">
        <authorList>
            <person name="Kjaerup R.B."/>
            <person name="Dalgaard T.S."/>
            <person name="Juul-Madsen H.R."/>
        </authorList>
    </citation>
    <scope>NUCLEOTIDE SEQUENCE [LARGE SCALE GENOMIC DNA]</scope>
    <source>
        <strain evidence="2 4">1199456.5</strain>
    </source>
</reference>
<feature type="chain" id="PRO_5038215103" description="DUF732 domain-containing protein" evidence="1">
    <location>
        <begin position="25"/>
        <end position="103"/>
    </location>
</feature>
<accession>A0A1A0MN20</accession>
<evidence type="ECO:0008006" key="6">
    <source>
        <dbReference type="Google" id="ProtNLM"/>
    </source>
</evidence>
<evidence type="ECO:0000256" key="1">
    <source>
        <dbReference type="SAM" id="SignalP"/>
    </source>
</evidence>
<evidence type="ECO:0000313" key="2">
    <source>
        <dbReference type="EMBL" id="OBA86158.1"/>
    </source>
</evidence>
<gene>
    <name evidence="2" type="ORF">A5642_22855</name>
    <name evidence="3" type="ORF">EUA03_07700</name>
</gene>
<evidence type="ECO:0000313" key="3">
    <source>
        <dbReference type="EMBL" id="TDK91171.1"/>
    </source>
</evidence>